<accession>A0A2P6SG52</accession>
<evidence type="ECO:0000313" key="3">
    <source>
        <dbReference type="Proteomes" id="UP000238479"/>
    </source>
</evidence>
<dbReference type="EMBL" id="PDCK01000039">
    <property type="protein sequence ID" value="PRQ57663.1"/>
    <property type="molecule type" value="Genomic_DNA"/>
</dbReference>
<dbReference type="Gramene" id="PRQ57663">
    <property type="protein sequence ID" value="PRQ57663"/>
    <property type="gene ID" value="RchiOBHm_Chr1g0350801"/>
</dbReference>
<proteinExistence type="predicted"/>
<dbReference type="Proteomes" id="UP000238479">
    <property type="component" value="Chromosome 1"/>
</dbReference>
<name>A0A2P6SG52_ROSCH</name>
<keyword evidence="3" id="KW-1185">Reference proteome</keyword>
<feature type="region of interest" description="Disordered" evidence="1">
    <location>
        <begin position="1"/>
        <end position="28"/>
    </location>
</feature>
<organism evidence="2 3">
    <name type="scientific">Rosa chinensis</name>
    <name type="common">China rose</name>
    <dbReference type="NCBI Taxonomy" id="74649"/>
    <lineage>
        <taxon>Eukaryota</taxon>
        <taxon>Viridiplantae</taxon>
        <taxon>Streptophyta</taxon>
        <taxon>Embryophyta</taxon>
        <taxon>Tracheophyta</taxon>
        <taxon>Spermatophyta</taxon>
        <taxon>Magnoliopsida</taxon>
        <taxon>eudicotyledons</taxon>
        <taxon>Gunneridae</taxon>
        <taxon>Pentapetalae</taxon>
        <taxon>rosids</taxon>
        <taxon>fabids</taxon>
        <taxon>Rosales</taxon>
        <taxon>Rosaceae</taxon>
        <taxon>Rosoideae</taxon>
        <taxon>Rosoideae incertae sedis</taxon>
        <taxon>Rosa</taxon>
    </lineage>
</organism>
<sequence>MDTTPMASTPTPCISSSTSGKKEKQKEGKHWRFCSDWLTSFDPAGGWSTSCKKEKQNEGKHWRFCSGWSTSFDPAGGEADCSTVG</sequence>
<comment type="caution">
    <text evidence="2">The sequence shown here is derived from an EMBL/GenBank/DDBJ whole genome shotgun (WGS) entry which is preliminary data.</text>
</comment>
<dbReference type="AlphaFoldDB" id="A0A2P6SG52"/>
<reference evidence="2 3" key="1">
    <citation type="journal article" date="2018" name="Nat. Genet.">
        <title>The Rosa genome provides new insights in the design of modern roses.</title>
        <authorList>
            <person name="Bendahmane M."/>
        </authorList>
    </citation>
    <scope>NUCLEOTIDE SEQUENCE [LARGE SCALE GENOMIC DNA]</scope>
    <source>
        <strain evidence="3">cv. Old Blush</strain>
    </source>
</reference>
<feature type="compositionally biased region" description="Low complexity" evidence="1">
    <location>
        <begin position="8"/>
        <end position="19"/>
    </location>
</feature>
<gene>
    <name evidence="2" type="ORF">RchiOBHm_Chr1g0350801</name>
</gene>
<evidence type="ECO:0000313" key="2">
    <source>
        <dbReference type="EMBL" id="PRQ57663.1"/>
    </source>
</evidence>
<evidence type="ECO:0000256" key="1">
    <source>
        <dbReference type="SAM" id="MobiDB-lite"/>
    </source>
</evidence>
<protein>
    <submittedName>
        <fullName evidence="2">Uncharacterized protein</fullName>
    </submittedName>
</protein>